<reference evidence="3 6" key="3">
    <citation type="journal article" date="2014" name="PLoS Genet.">
        <title>Phylogenetically driven sequencing of extremely halophilic archaea reveals strategies for static and dynamic osmo-response.</title>
        <authorList>
            <person name="Becker E.A."/>
            <person name="Seitzer P.M."/>
            <person name="Tritt A."/>
            <person name="Larsen D."/>
            <person name="Krusor M."/>
            <person name="Yao A.I."/>
            <person name="Wu D."/>
            <person name="Madern D."/>
            <person name="Eisen J.A."/>
            <person name="Darling A.E."/>
            <person name="Facciotti M.T."/>
        </authorList>
    </citation>
    <scope>NUCLEOTIDE SEQUENCE [LARGE SCALE GENOMIC DNA]</scope>
    <source>
        <strain evidence="3">ATCC 33500</strain>
        <strain evidence="6">ATCC 33500 / DSM 1411 / JCM 8866 / NBRC 14739 / NCIMB 2177 / R-4</strain>
    </source>
</reference>
<dbReference type="PATRIC" id="fig|523841.21.peg.2554"/>
<dbReference type="eggNOG" id="arCOG11970">
    <property type="taxonomic scope" value="Archaea"/>
</dbReference>
<dbReference type="EMBL" id="CP007551">
    <property type="protein sequence ID" value="AHZ23244.1"/>
    <property type="molecule type" value="Genomic_DNA"/>
</dbReference>
<dbReference type="Proteomes" id="UP000299011">
    <property type="component" value="Chromosome"/>
</dbReference>
<dbReference type="OrthoDB" id="339831at2157"/>
<sequence length="85" mass="9584">MYDSLNVHSNGISNMKGATVDNIETLLEGVLAEADDSEIHFKIRTALQFLSALRVQHQDELEIIEDSGEIDSDVFENLRKMGYIE</sequence>
<evidence type="ECO:0000313" key="7">
    <source>
        <dbReference type="Proteomes" id="UP000027075"/>
    </source>
</evidence>
<reference evidence="2 7" key="4">
    <citation type="submission" date="2014-04" db="EMBL/GenBank/DDBJ databases">
        <title>Transcriptional profiles of Haloferax mediterranei on the basis of nitrogen availability.</title>
        <authorList>
            <person name="Bautista V."/>
        </authorList>
    </citation>
    <scope>NUCLEOTIDE SEQUENCE [LARGE SCALE GENOMIC DNA]</scope>
    <source>
        <strain evidence="2">ATCC 33500</strain>
        <strain evidence="7">ATCC 33500 / DSM 1411 / JCM 8866 / NBRC 14739 / NCIMB 2177 / R-4</strain>
    </source>
</reference>
<dbReference type="HOGENOM" id="CLU_191917_0_0_2"/>
<reference evidence="1" key="1">
    <citation type="journal article" date="2012" name="Appl. Environ. Microbiol.">
        <title>Identification of the haloarchaeal phasin (PhaP) that functions in polyhydroxyalkanoate accumulation and granule formation in Haloferax mediterranei.</title>
        <authorList>
            <person name="Cai S."/>
            <person name="Cai L."/>
            <person name="Liu H."/>
            <person name="Liu X."/>
            <person name="Han J."/>
            <person name="Zhou J."/>
            <person name="Xiang H."/>
        </authorList>
    </citation>
    <scope>NUCLEOTIDE SEQUENCE</scope>
    <source>
        <strain evidence="1">CGMCC 1.2087</strain>
    </source>
</reference>
<proteinExistence type="predicted"/>
<accession>I3R6K1</accession>
<reference evidence="1" key="5">
    <citation type="submission" date="2014-05" db="EMBL/GenBank/DDBJ databases">
        <authorList>
            <person name="Wang L."/>
            <person name="Yang H."/>
            <person name="Xiang H."/>
        </authorList>
    </citation>
    <scope>NUCLEOTIDE SEQUENCE</scope>
    <source>
        <strain evidence="1">CGMCC 1.2087</strain>
    </source>
</reference>
<dbReference type="Proteomes" id="UP000027075">
    <property type="component" value="Chromosome"/>
</dbReference>
<protein>
    <submittedName>
        <fullName evidence="1">Uncharacterized protein</fullName>
    </submittedName>
</protein>
<dbReference type="PaxDb" id="523841-HFX_2172"/>
<evidence type="ECO:0000313" key="8">
    <source>
        <dbReference type="Proteomes" id="UP000299011"/>
    </source>
</evidence>
<dbReference type="EMBL" id="CP001868">
    <property type="protein sequence ID" value="AFK19861.1"/>
    <property type="molecule type" value="Genomic_DNA"/>
</dbReference>
<dbReference type="AlphaFoldDB" id="I3R6K1"/>
<gene>
    <name evidence="1" type="ordered locus">HFX_2172</name>
    <name evidence="2" type="ORF">BM92_11610</name>
    <name evidence="3" type="ORF">C439_12669</name>
    <name evidence="4" type="ORF">E6P09_00830</name>
</gene>
<organism evidence="1 5">
    <name type="scientific">Haloferax mediterranei (strain ATCC 33500 / DSM 1411 / JCM 8866 / NBRC 14739 / NCIMB 2177 / R-4)</name>
    <name type="common">Halobacterium mediterranei</name>
    <dbReference type="NCBI Taxonomy" id="523841"/>
    <lineage>
        <taxon>Archaea</taxon>
        <taxon>Methanobacteriati</taxon>
        <taxon>Methanobacteriota</taxon>
        <taxon>Stenosarchaea group</taxon>
        <taxon>Halobacteria</taxon>
        <taxon>Halobacteriales</taxon>
        <taxon>Haloferacaceae</taxon>
        <taxon>Haloferax</taxon>
    </lineage>
</organism>
<keyword evidence="6" id="KW-1185">Reference proteome</keyword>
<dbReference type="Proteomes" id="UP000006469">
    <property type="component" value="Chromosome"/>
</dbReference>
<evidence type="ECO:0000313" key="2">
    <source>
        <dbReference type="EMBL" id="AHZ23244.1"/>
    </source>
</evidence>
<dbReference type="EMBL" id="AOLO01000010">
    <property type="protein sequence ID" value="ELZ99828.1"/>
    <property type="molecule type" value="Genomic_DNA"/>
</dbReference>
<name>I3R6K1_HALMT</name>
<dbReference type="Proteomes" id="UP000011603">
    <property type="component" value="Unassembled WGS sequence"/>
</dbReference>
<dbReference type="KEGG" id="hme:HFX_2172"/>
<evidence type="ECO:0000313" key="5">
    <source>
        <dbReference type="Proteomes" id="UP000006469"/>
    </source>
</evidence>
<evidence type="ECO:0000313" key="4">
    <source>
        <dbReference type="EMBL" id="QCQ73897.1"/>
    </source>
</evidence>
<dbReference type="EMBL" id="CP039139">
    <property type="protein sequence ID" value="QCQ73897.1"/>
    <property type="molecule type" value="Genomic_DNA"/>
</dbReference>
<reference evidence="1 5" key="2">
    <citation type="journal article" date="2012" name="J. Bacteriol.">
        <title>Complete genome sequence of the metabolically versatile halophilic archaeon Haloferax mediterranei, a poly(3-hydroxybutyrate-co-3-hydroxyvalerate) producer.</title>
        <authorList>
            <person name="Han J."/>
            <person name="Zhang F."/>
            <person name="Hou J."/>
            <person name="Liu X."/>
            <person name="Li M."/>
            <person name="Liu H."/>
            <person name="Cai L."/>
            <person name="Zhang B."/>
            <person name="Chen Y."/>
            <person name="Zhou J."/>
            <person name="Hu S."/>
            <person name="Xiang H."/>
        </authorList>
    </citation>
    <scope>NUCLEOTIDE SEQUENCE [LARGE SCALE GENOMIC DNA]</scope>
    <source>
        <strain evidence="5">ATCC 33500 / DSM 1411 / JCM 8866 / NBRC 14739 / NCIMB 2177 / R-4</strain>
        <strain evidence="1">CGMCC 1.2087</strain>
    </source>
</reference>
<evidence type="ECO:0000313" key="3">
    <source>
        <dbReference type="EMBL" id="ELZ99828.1"/>
    </source>
</evidence>
<evidence type="ECO:0000313" key="6">
    <source>
        <dbReference type="Proteomes" id="UP000011603"/>
    </source>
</evidence>
<evidence type="ECO:0000313" key="1">
    <source>
        <dbReference type="EMBL" id="AFK19861.1"/>
    </source>
</evidence>
<reference evidence="4 8" key="6">
    <citation type="submission" date="2019-04" db="EMBL/GenBank/DDBJ databases">
        <title>Methylomes of two halophilic Archaea, Haloarcula marismortui and Haloferax mediterranei.</title>
        <authorList>
            <person name="DasSarma S."/>
            <person name="DasSarma P."/>
            <person name="DasSarma S."/>
            <person name="Fomenkov A."/>
            <person name="Vincze T."/>
            <person name="Anton B.P."/>
            <person name="Roberts R.J."/>
        </authorList>
    </citation>
    <scope>NUCLEOTIDE SEQUENCE [LARGE SCALE GENOMIC DNA]</scope>
    <source>
        <strain evidence="4">ATCC 33500</strain>
        <strain evidence="8">ATCC 33500 / DSM 1411 / JCM 8866 / NBRC 14739 / NCIMB 2177 / R-4</strain>
    </source>
</reference>